<organism evidence="1 2">
    <name type="scientific">Okeania hirsuta</name>
    <dbReference type="NCBI Taxonomy" id="1458930"/>
    <lineage>
        <taxon>Bacteria</taxon>
        <taxon>Bacillati</taxon>
        <taxon>Cyanobacteriota</taxon>
        <taxon>Cyanophyceae</taxon>
        <taxon>Oscillatoriophycideae</taxon>
        <taxon>Oscillatoriales</taxon>
        <taxon>Microcoleaceae</taxon>
        <taxon>Okeania</taxon>
    </lineage>
</organism>
<evidence type="ECO:0000313" key="1">
    <source>
        <dbReference type="EMBL" id="RQH52796.1"/>
    </source>
</evidence>
<sequence length="86" mass="10054">MEVNTNNPININSEIPSPVEWVEEHYSIANLIDTLTDLQEVLDHGLLFQDNQDGELVINADMKDLLREEYGHQHWQYLEKYLLSNS</sequence>
<comment type="caution">
    <text evidence="1">The sequence shown here is derived from an EMBL/GenBank/DDBJ whole genome shotgun (WGS) entry which is preliminary data.</text>
</comment>
<reference evidence="1 2" key="1">
    <citation type="journal article" date="2018" name="ACS Chem. Biol.">
        <title>Ketoreductase domain dysfunction expands chemodiversity: malyngamide biosynthesis in the cyanobacterium Okeania hirsuta.</title>
        <authorList>
            <person name="Moss N.A."/>
            <person name="Leao T."/>
            <person name="Rankin M."/>
            <person name="McCullough T.M."/>
            <person name="Qu P."/>
            <person name="Korobeynikov A."/>
            <person name="Smith J.L."/>
            <person name="Gerwick L."/>
            <person name="Gerwick W.H."/>
        </authorList>
    </citation>
    <scope>NUCLEOTIDE SEQUENCE [LARGE SCALE GENOMIC DNA]</scope>
    <source>
        <strain evidence="1 2">PAB10Feb10-1</strain>
    </source>
</reference>
<dbReference type="AlphaFoldDB" id="A0A3N6Q0E9"/>
<name>A0A3N6Q0E9_9CYAN</name>
<protein>
    <submittedName>
        <fullName evidence="1">Uncharacterized protein</fullName>
    </submittedName>
</protein>
<accession>A0A3N6Q0E9</accession>
<proteinExistence type="predicted"/>
<keyword evidence="2" id="KW-1185">Reference proteome</keyword>
<dbReference type="RefSeq" id="WP_124143742.1">
    <property type="nucleotide sequence ID" value="NZ_CAWOKI010000365.1"/>
</dbReference>
<gene>
    <name evidence="1" type="ORF">D5R40_04805</name>
</gene>
<dbReference type="OrthoDB" id="460033at2"/>
<dbReference type="Proteomes" id="UP000269154">
    <property type="component" value="Unassembled WGS sequence"/>
</dbReference>
<evidence type="ECO:0000313" key="2">
    <source>
        <dbReference type="Proteomes" id="UP000269154"/>
    </source>
</evidence>
<dbReference type="EMBL" id="RCBY01000015">
    <property type="protein sequence ID" value="RQH52796.1"/>
    <property type="molecule type" value="Genomic_DNA"/>
</dbReference>